<evidence type="ECO:0000256" key="7">
    <source>
        <dbReference type="ARBA" id="ARBA00022840"/>
    </source>
</evidence>
<dbReference type="GO" id="GO:0005524">
    <property type="term" value="F:ATP binding"/>
    <property type="evidence" value="ECO:0007669"/>
    <property type="project" value="UniProtKB-KW"/>
</dbReference>
<comment type="caution">
    <text evidence="11">The sequence shown here is derived from an EMBL/GenBank/DDBJ whole genome shotgun (WGS) entry which is preliminary data.</text>
</comment>
<evidence type="ECO:0000256" key="10">
    <source>
        <dbReference type="RuleBase" id="RU363066"/>
    </source>
</evidence>
<dbReference type="CDD" id="cd02021">
    <property type="entry name" value="GntK"/>
    <property type="match status" value="1"/>
</dbReference>
<comment type="pathway">
    <text evidence="1">Carbohydrate acid metabolism.</text>
</comment>
<name>A0A2A6LSB5_RHIFR</name>
<dbReference type="RefSeq" id="WP_097587486.1">
    <property type="nucleotide sequence ID" value="NZ_NWTC01000024.1"/>
</dbReference>
<dbReference type="Proteomes" id="UP000220353">
    <property type="component" value="Unassembled WGS sequence"/>
</dbReference>
<evidence type="ECO:0000256" key="8">
    <source>
        <dbReference type="ARBA" id="ARBA00023064"/>
    </source>
</evidence>
<dbReference type="AlphaFoldDB" id="A0A2A6LSB5"/>
<sequence length="178" mass="18984">MSTAASPHLSDIPRRMVLMGVAGCGKSSVGAALANRLGAVYRDGDDLHPPENIAKMSKGMPLEDEDRWPWLTRVGEALQAGTGPTIIGCSALKRAYRQHIESTAGRPVTFIHLAGTVEVIEKRMKERQGHFMPPALLASQFAALEPPGPDENAVSVDIDQPLDAVVEAIAAKLGGLRK</sequence>
<accession>A0A2A6LSB5</accession>
<dbReference type="Pfam" id="PF01202">
    <property type="entry name" value="SKI"/>
    <property type="match status" value="1"/>
</dbReference>
<evidence type="ECO:0000256" key="6">
    <source>
        <dbReference type="ARBA" id="ARBA00022777"/>
    </source>
</evidence>
<organism evidence="11 12">
    <name type="scientific">Rhizobium fredii</name>
    <name type="common">Sinorhizobium fredii</name>
    <dbReference type="NCBI Taxonomy" id="380"/>
    <lineage>
        <taxon>Bacteria</taxon>
        <taxon>Pseudomonadati</taxon>
        <taxon>Pseudomonadota</taxon>
        <taxon>Alphaproteobacteria</taxon>
        <taxon>Hyphomicrobiales</taxon>
        <taxon>Rhizobiaceae</taxon>
        <taxon>Sinorhizobium/Ensifer group</taxon>
        <taxon>Sinorhizobium</taxon>
    </lineage>
</organism>
<dbReference type="InterPro" id="IPR031322">
    <property type="entry name" value="Shikimate/glucono_kinase"/>
</dbReference>
<dbReference type="GO" id="GO:0046316">
    <property type="term" value="F:gluconokinase activity"/>
    <property type="evidence" value="ECO:0007669"/>
    <property type="project" value="UniProtKB-EC"/>
</dbReference>
<dbReference type="FunFam" id="3.40.50.300:FF:000522">
    <property type="entry name" value="Gluconokinase"/>
    <property type="match status" value="1"/>
</dbReference>
<dbReference type="GO" id="GO:0005737">
    <property type="term" value="C:cytoplasm"/>
    <property type="evidence" value="ECO:0007669"/>
    <property type="project" value="TreeGrafter"/>
</dbReference>
<dbReference type="Gene3D" id="3.40.50.300">
    <property type="entry name" value="P-loop containing nucleotide triphosphate hydrolases"/>
    <property type="match status" value="1"/>
</dbReference>
<dbReference type="NCBIfam" id="TIGR01313">
    <property type="entry name" value="therm_gnt_kin"/>
    <property type="match status" value="1"/>
</dbReference>
<dbReference type="GO" id="GO:0019521">
    <property type="term" value="P:D-gluconate metabolic process"/>
    <property type="evidence" value="ECO:0007669"/>
    <property type="project" value="UniProtKB-KW"/>
</dbReference>
<evidence type="ECO:0000313" key="11">
    <source>
        <dbReference type="EMBL" id="PDT45106.1"/>
    </source>
</evidence>
<keyword evidence="6 10" id="KW-0418">Kinase</keyword>
<evidence type="ECO:0000256" key="2">
    <source>
        <dbReference type="ARBA" id="ARBA00008420"/>
    </source>
</evidence>
<dbReference type="InterPro" id="IPR027417">
    <property type="entry name" value="P-loop_NTPase"/>
</dbReference>
<protein>
    <recommendedName>
        <fullName evidence="3 10">Gluconokinase</fullName>
        <ecNumber evidence="3 10">2.7.1.12</ecNumber>
    </recommendedName>
</protein>
<gene>
    <name evidence="11" type="ORF">CO661_25000</name>
</gene>
<keyword evidence="5 10" id="KW-0547">Nucleotide-binding</keyword>
<evidence type="ECO:0000256" key="3">
    <source>
        <dbReference type="ARBA" id="ARBA00012054"/>
    </source>
</evidence>
<reference evidence="11 12" key="1">
    <citation type="submission" date="2017-09" db="EMBL/GenBank/DDBJ databases">
        <title>Comparative genomics of rhizobia isolated from Phaseolus vulgaris in China.</title>
        <authorList>
            <person name="Tong W."/>
        </authorList>
    </citation>
    <scope>NUCLEOTIDE SEQUENCE [LARGE SCALE GENOMIC DNA]</scope>
    <source>
        <strain evidence="11 12">PCH1</strain>
    </source>
</reference>
<dbReference type="EC" id="2.7.1.12" evidence="3 10"/>
<dbReference type="EMBL" id="NWTC01000024">
    <property type="protein sequence ID" value="PDT45106.1"/>
    <property type="molecule type" value="Genomic_DNA"/>
</dbReference>
<keyword evidence="7 10" id="KW-0067">ATP-binding</keyword>
<dbReference type="PANTHER" id="PTHR43442:SF3">
    <property type="entry name" value="GLUCONOKINASE-RELATED"/>
    <property type="match status" value="1"/>
</dbReference>
<keyword evidence="8" id="KW-0311">Gluconate utilization</keyword>
<keyword evidence="4 10" id="KW-0808">Transferase</keyword>
<evidence type="ECO:0000256" key="1">
    <source>
        <dbReference type="ARBA" id="ARBA00004761"/>
    </source>
</evidence>
<comment type="similarity">
    <text evidence="2 10">Belongs to the gluconokinase GntK/GntV family.</text>
</comment>
<dbReference type="PANTHER" id="PTHR43442">
    <property type="entry name" value="GLUCONOKINASE-RELATED"/>
    <property type="match status" value="1"/>
</dbReference>
<comment type="catalytic activity">
    <reaction evidence="9 10">
        <text>D-gluconate + ATP = 6-phospho-D-gluconate + ADP + H(+)</text>
        <dbReference type="Rhea" id="RHEA:19433"/>
        <dbReference type="ChEBI" id="CHEBI:15378"/>
        <dbReference type="ChEBI" id="CHEBI:18391"/>
        <dbReference type="ChEBI" id="CHEBI:30616"/>
        <dbReference type="ChEBI" id="CHEBI:58759"/>
        <dbReference type="ChEBI" id="CHEBI:456216"/>
        <dbReference type="EC" id="2.7.1.12"/>
    </reaction>
</comment>
<dbReference type="SUPFAM" id="SSF52540">
    <property type="entry name" value="P-loop containing nucleoside triphosphate hydrolases"/>
    <property type="match status" value="1"/>
</dbReference>
<dbReference type="InterPro" id="IPR006001">
    <property type="entry name" value="Therm_gnt_kin"/>
</dbReference>
<evidence type="ECO:0000256" key="9">
    <source>
        <dbReference type="ARBA" id="ARBA00048090"/>
    </source>
</evidence>
<evidence type="ECO:0000256" key="4">
    <source>
        <dbReference type="ARBA" id="ARBA00022679"/>
    </source>
</evidence>
<proteinExistence type="inferred from homology"/>
<evidence type="ECO:0000256" key="5">
    <source>
        <dbReference type="ARBA" id="ARBA00022741"/>
    </source>
</evidence>
<evidence type="ECO:0000313" key="12">
    <source>
        <dbReference type="Proteomes" id="UP000220353"/>
    </source>
</evidence>